<evidence type="ECO:0000313" key="7">
    <source>
        <dbReference type="EMBL" id="HFK96767.1"/>
    </source>
</evidence>
<dbReference type="InterPro" id="IPR038614">
    <property type="entry name" value="GK_N_sf"/>
</dbReference>
<dbReference type="InterPro" id="IPR025286">
    <property type="entry name" value="MOFRL_assoc_dom"/>
</dbReference>
<dbReference type="InterPro" id="IPR037035">
    <property type="entry name" value="GK-like_C_sf"/>
</dbReference>
<keyword evidence="4" id="KW-0067">ATP-binding</keyword>
<dbReference type="FunFam" id="3.40.50.10180:FF:000001">
    <property type="entry name" value="Glycerate kinase"/>
    <property type="match status" value="1"/>
</dbReference>
<dbReference type="Pfam" id="PF05161">
    <property type="entry name" value="MOFRL"/>
    <property type="match status" value="1"/>
</dbReference>
<dbReference type="InterPro" id="IPR039760">
    <property type="entry name" value="MOFRL_protein"/>
</dbReference>
<dbReference type="Gene3D" id="3.40.1480.10">
    <property type="entry name" value="MOFRL domain"/>
    <property type="match status" value="1"/>
</dbReference>
<sequence>MASGAREDLIGMYRAALAAVDPEAAVHRHVQRQGDRLSVSDRVLDLDAFERVFLLGAGKGTAPMAKALEDILGERLSEGVVVVKYGHGLPLKRVQVLEAAHPVPDAAGVRGTEQMLELAHRAGSKDLVIAAFSGGGSALTPAPVPPLTLEHKQRTTALLLAAGATIQEMNAVRKHLSRFKGGGLARAAAPASVVTLLLSDVVGDPLDVIASGPTAPDPSTYEQCMDVIRRYGLDDKIPEEVLGVLREGIEGRRPETPKPDDPVFERVFHVVVANNMAALGAAQEEATRRGYRTLVLTSRLEGEAREAAKVIAALAKEVASSGKPVEPPACLLFGGETTVTLGNSFGRGGRNQELALACAVALDGWPSITVLSAGTDGTDGPTDAAGAFADGQTVRRAARMGMDARAFLDRHDAYAFFKALGDLVITGPTRTNVMDFIGVVIP</sequence>
<reference evidence="7" key="1">
    <citation type="journal article" date="2020" name="mSystems">
        <title>Genome- and Community-Level Interaction Insights into Carbon Utilization and Element Cycling Functions of Hydrothermarchaeota in Hydrothermal Sediment.</title>
        <authorList>
            <person name="Zhou Z."/>
            <person name="Liu Y."/>
            <person name="Xu W."/>
            <person name="Pan J."/>
            <person name="Luo Z.H."/>
            <person name="Li M."/>
        </authorList>
    </citation>
    <scope>NUCLEOTIDE SEQUENCE [LARGE SCALE GENOMIC DNA]</scope>
    <source>
        <strain evidence="7">SpSt-456</strain>
    </source>
</reference>
<evidence type="ECO:0000259" key="6">
    <source>
        <dbReference type="Pfam" id="PF13660"/>
    </source>
</evidence>
<gene>
    <name evidence="7" type="ORF">ENS06_05510</name>
</gene>
<dbReference type="PANTHER" id="PTHR12227:SF0">
    <property type="entry name" value="GLYCERATE KINASE"/>
    <property type="match status" value="1"/>
</dbReference>
<dbReference type="GO" id="GO:0008887">
    <property type="term" value="F:glycerate kinase activity"/>
    <property type="evidence" value="ECO:0007669"/>
    <property type="project" value="InterPro"/>
</dbReference>
<keyword evidence="3 7" id="KW-0418">Kinase</keyword>
<name>A0A831ZXD9_9BACT</name>
<evidence type="ECO:0000256" key="3">
    <source>
        <dbReference type="ARBA" id="ARBA00022777"/>
    </source>
</evidence>
<comment type="caution">
    <text evidence="7">The sequence shown here is derived from an EMBL/GenBank/DDBJ whole genome shotgun (WGS) entry which is preliminary data.</text>
</comment>
<dbReference type="Pfam" id="PF13660">
    <property type="entry name" value="DUF4147"/>
    <property type="match status" value="1"/>
</dbReference>
<evidence type="ECO:0000256" key="2">
    <source>
        <dbReference type="ARBA" id="ARBA00022741"/>
    </source>
</evidence>
<organism evidence="7">
    <name type="scientific">Desulfacinum infernum</name>
    <dbReference type="NCBI Taxonomy" id="35837"/>
    <lineage>
        <taxon>Bacteria</taxon>
        <taxon>Pseudomonadati</taxon>
        <taxon>Thermodesulfobacteriota</taxon>
        <taxon>Syntrophobacteria</taxon>
        <taxon>Syntrophobacterales</taxon>
        <taxon>Syntrophobacteraceae</taxon>
        <taxon>Desulfacinum</taxon>
    </lineage>
</organism>
<dbReference type="GO" id="GO:0005737">
    <property type="term" value="C:cytoplasm"/>
    <property type="evidence" value="ECO:0007669"/>
    <property type="project" value="TreeGrafter"/>
</dbReference>
<feature type="domain" description="MOFRL" evidence="5">
    <location>
        <begin position="329"/>
        <end position="435"/>
    </location>
</feature>
<proteinExistence type="predicted"/>
<keyword evidence="1" id="KW-0808">Transferase</keyword>
<dbReference type="SUPFAM" id="SSF82544">
    <property type="entry name" value="GckA/TtuD-like"/>
    <property type="match status" value="1"/>
</dbReference>
<dbReference type="PANTHER" id="PTHR12227">
    <property type="entry name" value="GLYCERATE KINASE"/>
    <property type="match status" value="1"/>
</dbReference>
<accession>A0A831ZXD9</accession>
<dbReference type="InterPro" id="IPR007835">
    <property type="entry name" value="MOFRL"/>
</dbReference>
<feature type="domain" description="MOFRL-associated" evidence="6">
    <location>
        <begin position="11"/>
        <end position="245"/>
    </location>
</feature>
<dbReference type="AlphaFoldDB" id="A0A831ZXD9"/>
<dbReference type="Gene3D" id="3.40.50.10180">
    <property type="entry name" value="Glycerate kinase, MOFRL-like N-terminal domain"/>
    <property type="match status" value="1"/>
</dbReference>
<keyword evidence="2" id="KW-0547">Nucleotide-binding</keyword>
<protein>
    <submittedName>
        <fullName evidence="7">Glycerate kinase</fullName>
    </submittedName>
</protein>
<dbReference type="FunFam" id="3.40.1480.10:FF:000002">
    <property type="entry name" value="Glycerate kinase"/>
    <property type="match status" value="1"/>
</dbReference>
<evidence type="ECO:0000256" key="1">
    <source>
        <dbReference type="ARBA" id="ARBA00022679"/>
    </source>
</evidence>
<dbReference type="EMBL" id="DSTK01000016">
    <property type="protein sequence ID" value="HFK96767.1"/>
    <property type="molecule type" value="Genomic_DNA"/>
</dbReference>
<evidence type="ECO:0000256" key="4">
    <source>
        <dbReference type="ARBA" id="ARBA00022840"/>
    </source>
</evidence>
<dbReference type="GO" id="GO:0005524">
    <property type="term" value="F:ATP binding"/>
    <property type="evidence" value="ECO:0007669"/>
    <property type="project" value="UniProtKB-KW"/>
</dbReference>
<evidence type="ECO:0000259" key="5">
    <source>
        <dbReference type="Pfam" id="PF05161"/>
    </source>
</evidence>